<sequence>MRDLLDRAVPELAAQATASGYPLYLLSREANADAIWQALSEHAGVRLIQDAADIRFIRARANTLERTLETGCLWLSKNGAVSYDPAVVEDRSGADPATVYFLVSPQVWFRLFFLTFPQPQFGYAQAVAHLGLIRLQPEAQLPPLPPSLHREATLLAKGIPSLSPVDEPPTPDAFSLMPERLMRMHRVIPARVVERSLQLYMVEPENALTLSQVKKMTGLMVSPVMMTEEEMNGFWALQAEAQQPGPGPHVDLGAPVAVH</sequence>
<dbReference type="RefSeq" id="WP_380050616.1">
    <property type="nucleotide sequence ID" value="NZ_JBHSOH010000020.1"/>
</dbReference>
<dbReference type="SUPFAM" id="SSF160246">
    <property type="entry name" value="EspE N-terminal domain-like"/>
    <property type="match status" value="1"/>
</dbReference>
<proteinExistence type="predicted"/>
<dbReference type="Pfam" id="PF05157">
    <property type="entry name" value="MshEN"/>
    <property type="match status" value="1"/>
</dbReference>
<feature type="domain" description="Type II secretion system protein GspE N-terminal" evidence="1">
    <location>
        <begin position="158"/>
        <end position="232"/>
    </location>
</feature>
<protein>
    <recommendedName>
        <fullName evidence="1">Type II secretion system protein GspE N-terminal domain-containing protein</fullName>
    </recommendedName>
</protein>
<evidence type="ECO:0000313" key="3">
    <source>
        <dbReference type="Proteomes" id="UP001595979"/>
    </source>
</evidence>
<dbReference type="Proteomes" id="UP001595979">
    <property type="component" value="Unassembled WGS sequence"/>
</dbReference>
<evidence type="ECO:0000313" key="2">
    <source>
        <dbReference type="EMBL" id="MFC5849456.1"/>
    </source>
</evidence>
<accession>A0ABW1DPC4</accession>
<dbReference type="InterPro" id="IPR037257">
    <property type="entry name" value="T2SS_E_N_sf"/>
</dbReference>
<organism evidence="2 3">
    <name type="scientific">Deinococcus petrolearius</name>
    <dbReference type="NCBI Taxonomy" id="1751295"/>
    <lineage>
        <taxon>Bacteria</taxon>
        <taxon>Thermotogati</taxon>
        <taxon>Deinococcota</taxon>
        <taxon>Deinococci</taxon>
        <taxon>Deinococcales</taxon>
        <taxon>Deinococcaceae</taxon>
        <taxon>Deinococcus</taxon>
    </lineage>
</organism>
<dbReference type="EMBL" id="JBHSOH010000020">
    <property type="protein sequence ID" value="MFC5849456.1"/>
    <property type="molecule type" value="Genomic_DNA"/>
</dbReference>
<dbReference type="InterPro" id="IPR007831">
    <property type="entry name" value="T2SS_GspE_N"/>
</dbReference>
<evidence type="ECO:0000259" key="1">
    <source>
        <dbReference type="Pfam" id="PF05157"/>
    </source>
</evidence>
<dbReference type="Gene3D" id="3.30.300.160">
    <property type="entry name" value="Type II secretion system, protein E, N-terminal domain"/>
    <property type="match status" value="1"/>
</dbReference>
<keyword evidence="3" id="KW-1185">Reference proteome</keyword>
<name>A0ABW1DPC4_9DEIO</name>
<comment type="caution">
    <text evidence="2">The sequence shown here is derived from an EMBL/GenBank/DDBJ whole genome shotgun (WGS) entry which is preliminary data.</text>
</comment>
<gene>
    <name evidence="2" type="ORF">ACFPQ6_14175</name>
</gene>
<reference evidence="3" key="1">
    <citation type="journal article" date="2019" name="Int. J. Syst. Evol. Microbiol.">
        <title>The Global Catalogue of Microorganisms (GCM) 10K type strain sequencing project: providing services to taxonomists for standard genome sequencing and annotation.</title>
        <authorList>
            <consortium name="The Broad Institute Genomics Platform"/>
            <consortium name="The Broad Institute Genome Sequencing Center for Infectious Disease"/>
            <person name="Wu L."/>
            <person name="Ma J."/>
        </authorList>
    </citation>
    <scope>NUCLEOTIDE SEQUENCE [LARGE SCALE GENOMIC DNA]</scope>
    <source>
        <strain evidence="3">CGMCC 1.15053</strain>
    </source>
</reference>